<dbReference type="InterPro" id="IPR038530">
    <property type="entry name" value="NiFe-hyd_HybE_sf"/>
</dbReference>
<dbReference type="InterPro" id="IPR023994">
    <property type="entry name" value="NiFe-hyd_HybE"/>
</dbReference>
<dbReference type="AlphaFoldDB" id="A0A011PMH2"/>
<organism evidence="2 3">
    <name type="scientific">Candidatus Accumulibacter adjunctus</name>
    <dbReference type="NCBI Taxonomy" id="1454001"/>
    <lineage>
        <taxon>Bacteria</taxon>
        <taxon>Pseudomonadati</taxon>
        <taxon>Pseudomonadota</taxon>
        <taxon>Betaproteobacteria</taxon>
        <taxon>Candidatus Accumulibacter</taxon>
    </lineage>
</organism>
<sequence length="192" mass="20760">MIRRRAFEAAQPPPARPIDEDPARRVEAKYLRLWTTSMRDLPFVNPALSVEAIGFRRHGSTGESLAGTTSSATGDWIGAVITPWVIGLLLLPGGGSLWSDRRPGDRCHVTFPIGPIEFIADYEPDADLPAYQYCPLFAPPSRFASQIAAQAAATAALDALLKGGASEDPASIPAAGQRESSRRAFLRRFVKT</sequence>
<dbReference type="EMBL" id="JFAX01000010">
    <property type="protein sequence ID" value="EXI67509.1"/>
    <property type="molecule type" value="Genomic_DNA"/>
</dbReference>
<name>A0A011PMH2_9PROT</name>
<accession>A0A011PMH2</accession>
<comment type="caution">
    <text evidence="2">The sequence shown here is derived from an EMBL/GenBank/DDBJ whole genome shotgun (WGS) entry which is preliminary data.</text>
</comment>
<dbReference type="Proteomes" id="UP000020218">
    <property type="component" value="Unassembled WGS sequence"/>
</dbReference>
<evidence type="ECO:0000313" key="3">
    <source>
        <dbReference type="Proteomes" id="UP000020218"/>
    </source>
</evidence>
<dbReference type="STRING" id="1454001.AW08_02065"/>
<dbReference type="Gene3D" id="3.30.1460.40">
    <property type="entry name" value="[NiFe]-hydrogenase assembly chaperone, HybE"/>
    <property type="match status" value="1"/>
</dbReference>
<protein>
    <submittedName>
        <fullName evidence="2">Hydrogenase-2 operon protein HybE</fullName>
    </submittedName>
</protein>
<keyword evidence="3" id="KW-1185">Reference proteome</keyword>
<evidence type="ECO:0000256" key="1">
    <source>
        <dbReference type="SAM" id="MobiDB-lite"/>
    </source>
</evidence>
<gene>
    <name evidence="2" type="primary">hybE</name>
    <name evidence="2" type="ORF">AW08_02065</name>
</gene>
<dbReference type="Pfam" id="PF11939">
    <property type="entry name" value="NiFe-hyd_HybE"/>
    <property type="match status" value="1"/>
</dbReference>
<evidence type="ECO:0000313" key="2">
    <source>
        <dbReference type="EMBL" id="EXI67509.1"/>
    </source>
</evidence>
<dbReference type="NCBIfam" id="TIGR03993">
    <property type="entry name" value="hydrog_HybE"/>
    <property type="match status" value="1"/>
</dbReference>
<reference evidence="2" key="1">
    <citation type="submission" date="2014-02" db="EMBL/GenBank/DDBJ databases">
        <title>Expanding our view of genomic diversity in Candidatus Accumulibacter clades.</title>
        <authorList>
            <person name="Skennerton C.T."/>
            <person name="Barr J.J."/>
            <person name="Slater F.R."/>
            <person name="Bond P.L."/>
            <person name="Tyson G.W."/>
        </authorList>
    </citation>
    <scope>NUCLEOTIDE SEQUENCE [LARGE SCALE GENOMIC DNA]</scope>
</reference>
<proteinExistence type="predicted"/>
<feature type="region of interest" description="Disordered" evidence="1">
    <location>
        <begin position="1"/>
        <end position="21"/>
    </location>
</feature>
<dbReference type="PATRIC" id="fig|1454001.3.peg.2112"/>